<organism evidence="2 3">
    <name type="scientific">Brassica cretica</name>
    <name type="common">Mustard</name>
    <dbReference type="NCBI Taxonomy" id="69181"/>
    <lineage>
        <taxon>Eukaryota</taxon>
        <taxon>Viridiplantae</taxon>
        <taxon>Streptophyta</taxon>
        <taxon>Embryophyta</taxon>
        <taxon>Tracheophyta</taxon>
        <taxon>Spermatophyta</taxon>
        <taxon>Magnoliopsida</taxon>
        <taxon>eudicotyledons</taxon>
        <taxon>Gunneridae</taxon>
        <taxon>Pentapetalae</taxon>
        <taxon>rosids</taxon>
        <taxon>malvids</taxon>
        <taxon>Brassicales</taxon>
        <taxon>Brassicaceae</taxon>
        <taxon>Brassiceae</taxon>
        <taxon>Brassica</taxon>
    </lineage>
</organism>
<protein>
    <submittedName>
        <fullName evidence="2">Uncharacterized protein</fullName>
    </submittedName>
</protein>
<evidence type="ECO:0000313" key="3">
    <source>
        <dbReference type="Proteomes" id="UP000712600"/>
    </source>
</evidence>
<accession>A0A8S9RR07</accession>
<reference evidence="2" key="1">
    <citation type="submission" date="2019-12" db="EMBL/GenBank/DDBJ databases">
        <title>Genome sequencing and annotation of Brassica cretica.</title>
        <authorList>
            <person name="Studholme D.J."/>
            <person name="Sarris P."/>
        </authorList>
    </citation>
    <scope>NUCLEOTIDE SEQUENCE</scope>
    <source>
        <strain evidence="2">PFS-109/04</strain>
        <tissue evidence="2">Leaf</tissue>
    </source>
</reference>
<name>A0A8S9RR07_BRACR</name>
<feature type="region of interest" description="Disordered" evidence="1">
    <location>
        <begin position="1"/>
        <end position="33"/>
    </location>
</feature>
<feature type="compositionally biased region" description="Basic and acidic residues" evidence="1">
    <location>
        <begin position="17"/>
        <end position="28"/>
    </location>
</feature>
<dbReference type="AlphaFoldDB" id="A0A8S9RR07"/>
<dbReference type="Proteomes" id="UP000712600">
    <property type="component" value="Unassembled WGS sequence"/>
</dbReference>
<dbReference type="EMBL" id="QGKX02000088">
    <property type="protein sequence ID" value="KAF3583591.1"/>
    <property type="molecule type" value="Genomic_DNA"/>
</dbReference>
<gene>
    <name evidence="2" type="ORF">F2Q69_00029864</name>
</gene>
<sequence>MGLDGEETNPSSEETALESKKGPTRDGENGDTVEMLIRPKSGRITLVGCWI</sequence>
<proteinExistence type="predicted"/>
<evidence type="ECO:0000313" key="2">
    <source>
        <dbReference type="EMBL" id="KAF3583591.1"/>
    </source>
</evidence>
<comment type="caution">
    <text evidence="2">The sequence shown here is derived from an EMBL/GenBank/DDBJ whole genome shotgun (WGS) entry which is preliminary data.</text>
</comment>
<evidence type="ECO:0000256" key="1">
    <source>
        <dbReference type="SAM" id="MobiDB-lite"/>
    </source>
</evidence>